<dbReference type="GO" id="GO:0008270">
    <property type="term" value="F:zinc ion binding"/>
    <property type="evidence" value="ECO:0007669"/>
    <property type="project" value="InterPro"/>
</dbReference>
<feature type="chain" id="PRO_5018557331" description="Alpha-carbonic anhydrase domain-containing protein" evidence="2">
    <location>
        <begin position="25"/>
        <end position="233"/>
    </location>
</feature>
<dbReference type="PANTHER" id="PTHR18952">
    <property type="entry name" value="CARBONIC ANHYDRASE"/>
    <property type="match status" value="1"/>
</dbReference>
<feature type="domain" description="Alpha-carbonic anhydrase" evidence="3">
    <location>
        <begin position="1"/>
        <end position="218"/>
    </location>
</feature>
<evidence type="ECO:0000259" key="3">
    <source>
        <dbReference type="PROSITE" id="PS51144"/>
    </source>
</evidence>
<keyword evidence="2" id="KW-0732">Signal</keyword>
<organism evidence="4 5">
    <name type="scientific">Cyprinodon variegatus</name>
    <name type="common">Sheepshead minnow</name>
    <dbReference type="NCBI Taxonomy" id="28743"/>
    <lineage>
        <taxon>Eukaryota</taxon>
        <taxon>Metazoa</taxon>
        <taxon>Chordata</taxon>
        <taxon>Craniata</taxon>
        <taxon>Vertebrata</taxon>
        <taxon>Euteleostomi</taxon>
        <taxon>Actinopterygii</taxon>
        <taxon>Neopterygii</taxon>
        <taxon>Teleostei</taxon>
        <taxon>Neoteleostei</taxon>
        <taxon>Acanthomorphata</taxon>
        <taxon>Ovalentaria</taxon>
        <taxon>Atherinomorphae</taxon>
        <taxon>Cyprinodontiformes</taxon>
        <taxon>Cyprinodontidae</taxon>
        <taxon>Cyprinodon</taxon>
    </lineage>
</organism>
<name>A0A3Q2CN91_CYPVA</name>
<dbReference type="Proteomes" id="UP000265020">
    <property type="component" value="Unassembled WGS sequence"/>
</dbReference>
<dbReference type="InterPro" id="IPR001148">
    <property type="entry name" value="CA_dom"/>
</dbReference>
<dbReference type="Pfam" id="PF00194">
    <property type="entry name" value="Carb_anhydrase"/>
    <property type="match status" value="1"/>
</dbReference>
<dbReference type="PANTHER" id="PTHR18952:SF84">
    <property type="entry name" value="CARBONIC ANHYDRASE 14"/>
    <property type="match status" value="1"/>
</dbReference>
<dbReference type="InterPro" id="IPR023561">
    <property type="entry name" value="Carbonic_anhydrase_a-class"/>
</dbReference>
<dbReference type="Ensembl" id="ENSCVAT00000004301.1">
    <property type="protein sequence ID" value="ENSCVAP00000006838.1"/>
    <property type="gene ID" value="ENSCVAG00000008464.1"/>
</dbReference>
<reference evidence="4" key="1">
    <citation type="submission" date="2025-08" db="UniProtKB">
        <authorList>
            <consortium name="Ensembl"/>
        </authorList>
    </citation>
    <scope>IDENTIFICATION</scope>
</reference>
<evidence type="ECO:0000256" key="2">
    <source>
        <dbReference type="SAM" id="SignalP"/>
    </source>
</evidence>
<dbReference type="STRING" id="28743.ENSCVAP00000006838"/>
<evidence type="ECO:0000313" key="5">
    <source>
        <dbReference type="Proteomes" id="UP000265020"/>
    </source>
</evidence>
<dbReference type="InterPro" id="IPR036398">
    <property type="entry name" value="CA_dom_sf"/>
</dbReference>
<dbReference type="Gene3D" id="3.10.200.10">
    <property type="entry name" value="Alpha carbonic anhydrase"/>
    <property type="match status" value="1"/>
</dbReference>
<dbReference type="PROSITE" id="PS51144">
    <property type="entry name" value="ALPHA_CA_2"/>
    <property type="match status" value="1"/>
</dbReference>
<dbReference type="SUPFAM" id="SSF51069">
    <property type="entry name" value="Carbonic anhydrase"/>
    <property type="match status" value="1"/>
</dbReference>
<reference evidence="4" key="2">
    <citation type="submission" date="2025-09" db="UniProtKB">
        <authorList>
            <consortium name="Ensembl"/>
        </authorList>
    </citation>
    <scope>IDENTIFICATION</scope>
</reference>
<evidence type="ECO:0000313" key="4">
    <source>
        <dbReference type="Ensembl" id="ENSCVAP00000006838.1"/>
    </source>
</evidence>
<comment type="similarity">
    <text evidence="1">Belongs to the alpha-carbonic anhydrase family.</text>
</comment>
<accession>A0A3Q2CN91</accession>
<keyword evidence="5" id="KW-1185">Reference proteome</keyword>
<dbReference type="GeneTree" id="ENSGT00940000155529"/>
<dbReference type="SMART" id="SM01057">
    <property type="entry name" value="Carb_anhydrase"/>
    <property type="match status" value="1"/>
</dbReference>
<protein>
    <recommendedName>
        <fullName evidence="3">Alpha-carbonic anhydrase domain-containing protein</fullName>
    </recommendedName>
</protein>
<sequence>VGGSWNSFLSNVSLFLFFLHIQVSININGDFYVTGGGLSSRFLVSRLSFHWGRCNASSAGSEHSLNGMKYPLEVSVTNVLSILFPNINLDDAIEKGGRVAALAVLFEVRRPDHGTIFTYVCSPYSKSGSVGAFTLRSLLPNITDKFYIYNGSLTTPPCSESVEWIVFKHTVAISDAQLEVFCDVMTMEQAGYVVLADYLQNNFREQQQFMGQVFASYTGEEDVPTPSTSFPDP</sequence>
<dbReference type="AlphaFoldDB" id="A0A3Q2CN91"/>
<dbReference type="GO" id="GO:0004089">
    <property type="term" value="F:carbonate dehydratase activity"/>
    <property type="evidence" value="ECO:0007669"/>
    <property type="project" value="InterPro"/>
</dbReference>
<evidence type="ECO:0000256" key="1">
    <source>
        <dbReference type="ARBA" id="ARBA00010718"/>
    </source>
</evidence>
<feature type="signal peptide" evidence="2">
    <location>
        <begin position="1"/>
        <end position="24"/>
    </location>
</feature>
<proteinExistence type="inferred from homology"/>
<dbReference type="GO" id="GO:0005886">
    <property type="term" value="C:plasma membrane"/>
    <property type="evidence" value="ECO:0007669"/>
    <property type="project" value="TreeGrafter"/>
</dbReference>